<name>A0AAD5U664_9FUNG</name>
<keyword evidence="3" id="KW-0560">Oxidoreductase</keyword>
<keyword evidence="2" id="KW-0521">NADP</keyword>
<reference evidence="5" key="1">
    <citation type="submission" date="2020-05" db="EMBL/GenBank/DDBJ databases">
        <title>Phylogenomic resolution of chytrid fungi.</title>
        <authorList>
            <person name="Stajich J.E."/>
            <person name="Amses K."/>
            <person name="Simmons R."/>
            <person name="Seto K."/>
            <person name="Myers J."/>
            <person name="Bonds A."/>
            <person name="Quandt C.A."/>
            <person name="Barry K."/>
            <person name="Liu P."/>
            <person name="Grigoriev I."/>
            <person name="Longcore J.E."/>
            <person name="James T.Y."/>
        </authorList>
    </citation>
    <scope>NUCLEOTIDE SEQUENCE</scope>
    <source>
        <strain evidence="5">JEL0476</strain>
    </source>
</reference>
<keyword evidence="6" id="KW-1185">Reference proteome</keyword>
<dbReference type="Gene3D" id="3.20.20.100">
    <property type="entry name" value="NADP-dependent oxidoreductase domain"/>
    <property type="match status" value="1"/>
</dbReference>
<dbReference type="SUPFAM" id="SSF51430">
    <property type="entry name" value="NAD(P)-linked oxidoreductase"/>
    <property type="match status" value="1"/>
</dbReference>
<keyword evidence="5" id="KW-0407">Ion channel</keyword>
<dbReference type="EMBL" id="JADGJW010000054">
    <property type="protein sequence ID" value="KAJ3225734.1"/>
    <property type="molecule type" value="Genomic_DNA"/>
</dbReference>
<dbReference type="InterPro" id="IPR005399">
    <property type="entry name" value="K_chnl_volt-dep_bsu_KCNAB-rel"/>
</dbReference>
<gene>
    <name evidence="5" type="primary">KAB1</name>
    <name evidence="5" type="ORF">HK099_006347</name>
</gene>
<evidence type="ECO:0000256" key="3">
    <source>
        <dbReference type="ARBA" id="ARBA00023002"/>
    </source>
</evidence>
<proteinExistence type="inferred from homology"/>
<feature type="domain" description="NADP-dependent oxidoreductase" evidence="4">
    <location>
        <begin position="16"/>
        <end position="129"/>
    </location>
</feature>
<accession>A0AAD5U664</accession>
<dbReference type="PANTHER" id="PTHR43150:SF2">
    <property type="entry name" value="HYPERKINETIC, ISOFORM M"/>
    <property type="match status" value="1"/>
</dbReference>
<evidence type="ECO:0000259" key="4">
    <source>
        <dbReference type="Pfam" id="PF00248"/>
    </source>
</evidence>
<evidence type="ECO:0000256" key="1">
    <source>
        <dbReference type="ARBA" id="ARBA00006515"/>
    </source>
</evidence>
<organism evidence="5 6">
    <name type="scientific">Clydaea vesicula</name>
    <dbReference type="NCBI Taxonomy" id="447962"/>
    <lineage>
        <taxon>Eukaryota</taxon>
        <taxon>Fungi</taxon>
        <taxon>Fungi incertae sedis</taxon>
        <taxon>Chytridiomycota</taxon>
        <taxon>Chytridiomycota incertae sedis</taxon>
        <taxon>Chytridiomycetes</taxon>
        <taxon>Lobulomycetales</taxon>
        <taxon>Lobulomycetaceae</taxon>
        <taxon>Clydaea</taxon>
    </lineage>
</organism>
<sequence>MEYRFLGNSGLKVSVLSIGGWLTYGGTMDQDPTAKCLKAAYDAGINFFDTAEAYADGNSEILMGKVIKEFGWKRSDLVISTKIYWGGKGPNDKGLSRKHIIEGTNASLARLQMDYVDLIYAHRPDNFTPVSS</sequence>
<dbReference type="GO" id="GO:0034220">
    <property type="term" value="P:monoatomic ion transmembrane transport"/>
    <property type="evidence" value="ECO:0007669"/>
    <property type="project" value="UniProtKB-KW"/>
</dbReference>
<protein>
    <submittedName>
        <fullName evidence="5">ATP-sensitive inward rectifier potassium channel 1</fullName>
    </submittedName>
</protein>
<dbReference type="AlphaFoldDB" id="A0AAD5U664"/>
<keyword evidence="5" id="KW-0813">Transport</keyword>
<comment type="caution">
    <text evidence="5">The sequence shown here is derived from an EMBL/GenBank/DDBJ whole genome shotgun (WGS) entry which is preliminary data.</text>
</comment>
<dbReference type="InterPro" id="IPR036812">
    <property type="entry name" value="NAD(P)_OxRdtase_dom_sf"/>
</dbReference>
<dbReference type="GO" id="GO:0016491">
    <property type="term" value="F:oxidoreductase activity"/>
    <property type="evidence" value="ECO:0007669"/>
    <property type="project" value="UniProtKB-KW"/>
</dbReference>
<evidence type="ECO:0000256" key="2">
    <source>
        <dbReference type="ARBA" id="ARBA00022857"/>
    </source>
</evidence>
<dbReference type="Proteomes" id="UP001211065">
    <property type="component" value="Unassembled WGS sequence"/>
</dbReference>
<dbReference type="Pfam" id="PF00248">
    <property type="entry name" value="Aldo_ket_red"/>
    <property type="match status" value="1"/>
</dbReference>
<evidence type="ECO:0000313" key="6">
    <source>
        <dbReference type="Proteomes" id="UP001211065"/>
    </source>
</evidence>
<dbReference type="InterPro" id="IPR023210">
    <property type="entry name" value="NADP_OxRdtase_dom"/>
</dbReference>
<keyword evidence="5" id="KW-0406">Ion transport</keyword>
<evidence type="ECO:0000313" key="5">
    <source>
        <dbReference type="EMBL" id="KAJ3225734.1"/>
    </source>
</evidence>
<dbReference type="PANTHER" id="PTHR43150">
    <property type="entry name" value="HYPERKINETIC, ISOFORM M"/>
    <property type="match status" value="1"/>
</dbReference>
<comment type="similarity">
    <text evidence="1">Belongs to the shaker potassium channel beta subunit family.</text>
</comment>